<dbReference type="SUPFAM" id="SSF56935">
    <property type="entry name" value="Porins"/>
    <property type="match status" value="1"/>
</dbReference>
<reference evidence="2" key="1">
    <citation type="journal article" date="2019" name="Int. J. Syst. Evol. Microbiol.">
        <title>The Global Catalogue of Microorganisms (GCM) 10K type strain sequencing project: providing services to taxonomists for standard genome sequencing and annotation.</title>
        <authorList>
            <consortium name="The Broad Institute Genomics Platform"/>
            <consortium name="The Broad Institute Genome Sequencing Center for Infectious Disease"/>
            <person name="Wu L."/>
            <person name="Ma J."/>
        </authorList>
    </citation>
    <scope>NUCLEOTIDE SEQUENCE [LARGE SCALE GENOMIC DNA]</scope>
    <source>
        <strain evidence="2">CCUG 60523</strain>
    </source>
</reference>
<comment type="caution">
    <text evidence="1">The sequence shown here is derived from an EMBL/GenBank/DDBJ whole genome shotgun (WGS) entry which is preliminary data.</text>
</comment>
<organism evidence="1 2">
    <name type="scientific">Algoriphagus namhaensis</name>
    <dbReference type="NCBI Taxonomy" id="915353"/>
    <lineage>
        <taxon>Bacteria</taxon>
        <taxon>Pseudomonadati</taxon>
        <taxon>Bacteroidota</taxon>
        <taxon>Cytophagia</taxon>
        <taxon>Cytophagales</taxon>
        <taxon>Cyclobacteriaceae</taxon>
        <taxon>Algoriphagus</taxon>
    </lineage>
</organism>
<gene>
    <name evidence="1" type="ORF">ACFOSV_06850</name>
</gene>
<dbReference type="Proteomes" id="UP001595805">
    <property type="component" value="Unassembled WGS sequence"/>
</dbReference>
<evidence type="ECO:0000313" key="1">
    <source>
        <dbReference type="EMBL" id="MFC3879886.1"/>
    </source>
</evidence>
<name>A0ABV8ASH2_9BACT</name>
<dbReference type="InterPro" id="IPR008969">
    <property type="entry name" value="CarboxyPept-like_regulatory"/>
</dbReference>
<protein>
    <submittedName>
        <fullName evidence="1">Carboxypeptidase-like regulatory domain-containing protein</fullName>
    </submittedName>
</protein>
<dbReference type="Gene3D" id="2.60.40.1120">
    <property type="entry name" value="Carboxypeptidase-like, regulatory domain"/>
    <property type="match status" value="1"/>
</dbReference>
<keyword evidence="2" id="KW-1185">Reference proteome</keyword>
<dbReference type="EMBL" id="JBHRZS010000006">
    <property type="protein sequence ID" value="MFC3879886.1"/>
    <property type="molecule type" value="Genomic_DNA"/>
</dbReference>
<dbReference type="RefSeq" id="WP_377904732.1">
    <property type="nucleotide sequence ID" value="NZ_JBHRZS010000006.1"/>
</dbReference>
<accession>A0ABV8ASH2</accession>
<evidence type="ECO:0000313" key="2">
    <source>
        <dbReference type="Proteomes" id="UP001595805"/>
    </source>
</evidence>
<dbReference type="Pfam" id="PF13715">
    <property type="entry name" value="CarbopepD_reg_2"/>
    <property type="match status" value="1"/>
</dbReference>
<proteinExistence type="predicted"/>
<sequence length="735" mass="81980">MIAESRALLIQMNRAMYLRILLFFCYFFLIQQVAWGQTTLKGRVLDDKGLALPGANILIKGSYDGTTSDVDGRFEFQTKKEGFQILVFQLMGFKKVETTIECLGEEITLEEIELKEEITQMNAVTISAGALEASDENKAVVLRPLDIVTTPSAMGDITGALQTLPGTATVGNDGRLFVRGGDASEVGIYVDGLFVGNAYGSTTGNVPTRTRFNPNLFKGTFFSTGGYTAEFGQALSSTLALNTKDLSLRNQGDLSIMSVGGGYSHTLANEKQSITASANYFDLGPYQKLINQNFDFERPAYGWDLEAAGQKSLKKGGLIKALVRTEAGGLSLWQPQPGIDGRGVLLDLNNSYTYAQTNWKNAFAKGWTLFGGASYSHNVDNLGFDSLKIKNTANTLHAKTYSVKDFSDRVSMKLGVEYFQQNYSEALPEMDLTRNFEDQRIFAFTEWDWYLSSKLVFRAGLRAGRSSLNEQTWLDPRFSFAYQLSETSKVSLAAGFFSQMPVDNYRVLNPELQNSTSNHLIANYFYQKEGITFRAEAFYKSYNQLVTLEGDPMNPSFLENGGEGYAQGFDIFFRDQKSFKNTDYWVTYSFVDSERQFDQFEARVQPSYAPRHNFSLVVKHFIKPLKSQPGISFSMNDGFTYTDPNQPGQMNAKTKSFQSLSLSWSYLPKPNLIIHFACTNVLGRDNVFGYNFSQTPNGDGVFTSLPSGQVAPRFLFVGVFLTLSKDKTANQLNNL</sequence>
<dbReference type="SUPFAM" id="SSF49464">
    <property type="entry name" value="Carboxypeptidase regulatory domain-like"/>
    <property type="match status" value="1"/>
</dbReference>